<dbReference type="EMBL" id="HBFB01019688">
    <property type="protein sequence ID" value="CAD8683147.1"/>
    <property type="molecule type" value="Transcribed_RNA"/>
</dbReference>
<dbReference type="GO" id="GO:0055085">
    <property type="term" value="P:transmembrane transport"/>
    <property type="evidence" value="ECO:0007669"/>
    <property type="project" value="InterPro"/>
</dbReference>
<keyword evidence="6" id="KW-1133">Transmembrane helix</keyword>
<dbReference type="InterPro" id="IPR044712">
    <property type="entry name" value="SLC25A32-like"/>
</dbReference>
<dbReference type="PROSITE" id="PS50920">
    <property type="entry name" value="SOLCAR"/>
    <property type="match status" value="3"/>
</dbReference>
<comment type="subcellular location">
    <subcellularLocation>
        <location evidence="1">Membrane</location>
        <topology evidence="1">Multi-pass membrane protein</topology>
    </subcellularLocation>
</comment>
<keyword evidence="7 8" id="KW-0472">Membrane</keyword>
<reference evidence="10" key="1">
    <citation type="submission" date="2021-01" db="EMBL/GenBank/DDBJ databases">
        <authorList>
            <person name="Corre E."/>
            <person name="Pelletier E."/>
            <person name="Niang G."/>
            <person name="Scheremetjew M."/>
            <person name="Finn R."/>
            <person name="Kale V."/>
            <person name="Holt S."/>
            <person name="Cochrane G."/>
            <person name="Meng A."/>
            <person name="Brown T."/>
            <person name="Cohen L."/>
        </authorList>
    </citation>
    <scope>NUCLEOTIDE SEQUENCE</scope>
    <source>
        <strain evidence="10">SAG 11-49</strain>
    </source>
</reference>
<accession>A0A7S0WT69</accession>
<evidence type="ECO:0000256" key="8">
    <source>
        <dbReference type="PROSITE-ProRule" id="PRU00282"/>
    </source>
</evidence>
<feature type="repeat" description="Solcar" evidence="8">
    <location>
        <begin position="139"/>
        <end position="228"/>
    </location>
</feature>
<keyword evidence="5" id="KW-0677">Repeat</keyword>
<organism evidence="10">
    <name type="scientific">Chlamydomonas leiostraca</name>
    <dbReference type="NCBI Taxonomy" id="1034604"/>
    <lineage>
        <taxon>Eukaryota</taxon>
        <taxon>Viridiplantae</taxon>
        <taxon>Chlorophyta</taxon>
        <taxon>core chlorophytes</taxon>
        <taxon>Chlorophyceae</taxon>
        <taxon>CS clade</taxon>
        <taxon>Chlamydomonadales</taxon>
        <taxon>Chlamydomonadaceae</taxon>
        <taxon>Chlamydomonas</taxon>
    </lineage>
</organism>
<keyword evidence="4 8" id="KW-0812">Transmembrane</keyword>
<proteinExistence type="inferred from homology"/>
<evidence type="ECO:0000256" key="2">
    <source>
        <dbReference type="ARBA" id="ARBA00006375"/>
    </source>
</evidence>
<dbReference type="PANTHER" id="PTHR45683">
    <property type="entry name" value="MITOCHONDRIAL NICOTINAMIDE ADENINE DINUCLEOTIDE TRANSPORTER 1-RELATED-RELATED"/>
    <property type="match status" value="1"/>
</dbReference>
<dbReference type="InterPro" id="IPR018108">
    <property type="entry name" value="MCP_transmembrane"/>
</dbReference>
<comment type="similarity">
    <text evidence="2 9">Belongs to the mitochondrial carrier (TC 2.A.29) family.</text>
</comment>
<name>A0A7S0WT69_9CHLO</name>
<feature type="repeat" description="Solcar" evidence="8">
    <location>
        <begin position="4"/>
        <end position="109"/>
    </location>
</feature>
<dbReference type="GO" id="GO:0016020">
    <property type="term" value="C:membrane"/>
    <property type="evidence" value="ECO:0007669"/>
    <property type="project" value="UniProtKB-SubCell"/>
</dbReference>
<evidence type="ECO:0000256" key="4">
    <source>
        <dbReference type="ARBA" id="ARBA00022692"/>
    </source>
</evidence>
<protein>
    <submittedName>
        <fullName evidence="10">Uncharacterized protein</fullName>
    </submittedName>
</protein>
<dbReference type="InterPro" id="IPR023395">
    <property type="entry name" value="MCP_dom_sf"/>
</dbReference>
<evidence type="ECO:0000256" key="6">
    <source>
        <dbReference type="ARBA" id="ARBA00022989"/>
    </source>
</evidence>
<dbReference type="Gene3D" id="1.50.40.10">
    <property type="entry name" value="Mitochondrial carrier domain"/>
    <property type="match status" value="2"/>
</dbReference>
<evidence type="ECO:0000256" key="3">
    <source>
        <dbReference type="ARBA" id="ARBA00022448"/>
    </source>
</evidence>
<gene>
    <name evidence="10" type="ORF">CLEI1391_LOCUS11067</name>
</gene>
<feature type="repeat" description="Solcar" evidence="8">
    <location>
        <begin position="280"/>
        <end position="366"/>
    </location>
</feature>
<dbReference type="GO" id="GO:0006862">
    <property type="term" value="P:nucleotide transport"/>
    <property type="evidence" value="ECO:0007669"/>
    <property type="project" value="InterPro"/>
</dbReference>
<evidence type="ECO:0000256" key="5">
    <source>
        <dbReference type="ARBA" id="ARBA00022737"/>
    </source>
</evidence>
<evidence type="ECO:0000313" key="10">
    <source>
        <dbReference type="EMBL" id="CAD8683147.1"/>
    </source>
</evidence>
<sequence>MPISEAGVEAIGGAIGSCIAIGATYPLTNVSTWQALQHRSESDGTEEEQSLEARLQQKFRLVPSPIKELLVYSRTKGWGALYAGIKPCIAATAVSQGVYFYLYSAIRQAVVAHQRAKRAGSSGGGQAARSSGDSRTEDIGVAGSLVVAACAGAVNVLATNPMWIVATQMQALQKSRDAEQRKKSAVQISMDLYREEGPTAFWKGLAPALVMVVNPTLQYMLYEWLTARLLGWRREQRFAAASAAAARSSHINPAHAAEAARQAAAAAAAAAAPLRLTARDAFSLSALAKLGATLATYPLLVIKSRMQAANSTTAAEARYVGVWDAVARILGAEGLAGLFKGLRAKLVQTVLGAAILMAIKEQVVNTTRSALRAGGKPTAAVLMVTR</sequence>
<keyword evidence="3 9" id="KW-0813">Transport</keyword>
<evidence type="ECO:0000256" key="9">
    <source>
        <dbReference type="RuleBase" id="RU000488"/>
    </source>
</evidence>
<dbReference type="SUPFAM" id="SSF103506">
    <property type="entry name" value="Mitochondrial carrier"/>
    <property type="match status" value="1"/>
</dbReference>
<dbReference type="AlphaFoldDB" id="A0A7S0WT69"/>
<dbReference type="Pfam" id="PF00153">
    <property type="entry name" value="Mito_carr"/>
    <property type="match status" value="3"/>
</dbReference>
<evidence type="ECO:0000256" key="1">
    <source>
        <dbReference type="ARBA" id="ARBA00004141"/>
    </source>
</evidence>
<evidence type="ECO:0000256" key="7">
    <source>
        <dbReference type="ARBA" id="ARBA00023136"/>
    </source>
</evidence>